<sequence>MKPLLILITVFVISFLAHKIFTGNFEFALSGRIALAVMLLFTALGHFLFTKGMSMMLPGFVPFKTAIVYLTGVLEIAAAIGLFIPKFRVFTAWFLIVFFIMLLPANIFAAVKHINYQQGTFDGNGPAYLWFRVPLQVLFIVWTYLSAIKFG</sequence>
<gene>
    <name evidence="2" type="ORF">SAMN04490243_2517</name>
</gene>
<accession>A0A1I6HBN2</accession>
<keyword evidence="1" id="KW-0812">Transmembrane</keyword>
<reference evidence="2 3" key="1">
    <citation type="submission" date="2016-10" db="EMBL/GenBank/DDBJ databases">
        <authorList>
            <person name="de Groot N.N."/>
        </authorList>
    </citation>
    <scope>NUCLEOTIDE SEQUENCE [LARGE SCALE GENOMIC DNA]</scope>
    <source>
        <strain evidence="2 3">DSM 21019</strain>
    </source>
</reference>
<dbReference type="PANTHER" id="PTHR36974">
    <property type="entry name" value="MEMBRANE PROTEIN-RELATED"/>
    <property type="match status" value="1"/>
</dbReference>
<feature type="transmembrane region" description="Helical" evidence="1">
    <location>
        <begin position="29"/>
        <end position="49"/>
    </location>
</feature>
<keyword evidence="1" id="KW-0472">Membrane</keyword>
<dbReference type="EMBL" id="FOYQ01000002">
    <property type="protein sequence ID" value="SFR51794.1"/>
    <property type="molecule type" value="Genomic_DNA"/>
</dbReference>
<organism evidence="2 3">
    <name type="scientific">Robiginitalea myxolifaciens</name>
    <dbReference type="NCBI Taxonomy" id="400055"/>
    <lineage>
        <taxon>Bacteria</taxon>
        <taxon>Pseudomonadati</taxon>
        <taxon>Bacteroidota</taxon>
        <taxon>Flavobacteriia</taxon>
        <taxon>Flavobacteriales</taxon>
        <taxon>Flavobacteriaceae</taxon>
        <taxon>Robiginitalea</taxon>
    </lineage>
</organism>
<dbReference type="RefSeq" id="WP_092982905.1">
    <property type="nucleotide sequence ID" value="NZ_FOYQ01000002.1"/>
</dbReference>
<feature type="transmembrane region" description="Helical" evidence="1">
    <location>
        <begin position="61"/>
        <end position="84"/>
    </location>
</feature>
<proteinExistence type="predicted"/>
<protein>
    <submittedName>
        <fullName evidence="2">Uncharacterized membrane protein</fullName>
    </submittedName>
</protein>
<evidence type="ECO:0000256" key="1">
    <source>
        <dbReference type="SAM" id="Phobius"/>
    </source>
</evidence>
<dbReference type="AlphaFoldDB" id="A0A1I6HBN2"/>
<keyword evidence="3" id="KW-1185">Reference proteome</keyword>
<keyword evidence="1" id="KW-1133">Transmembrane helix</keyword>
<name>A0A1I6HBN2_9FLAO</name>
<dbReference type="PANTHER" id="PTHR36974:SF1">
    <property type="entry name" value="DOXX FAMILY MEMBRANE PROTEIN"/>
    <property type="match status" value="1"/>
</dbReference>
<evidence type="ECO:0000313" key="2">
    <source>
        <dbReference type="EMBL" id="SFR51794.1"/>
    </source>
</evidence>
<dbReference type="OrthoDB" id="673526at2"/>
<feature type="transmembrane region" description="Helical" evidence="1">
    <location>
        <begin position="129"/>
        <end position="148"/>
    </location>
</feature>
<feature type="transmembrane region" description="Helical" evidence="1">
    <location>
        <begin position="90"/>
        <end position="109"/>
    </location>
</feature>
<dbReference type="Proteomes" id="UP000199534">
    <property type="component" value="Unassembled WGS sequence"/>
</dbReference>
<evidence type="ECO:0000313" key="3">
    <source>
        <dbReference type="Proteomes" id="UP000199534"/>
    </source>
</evidence>
<dbReference type="STRING" id="400055.SAMN04490243_2517"/>